<gene>
    <name evidence="1" type="ORF">Zm00014a_011753</name>
</gene>
<accession>A0A3L6DJW5</accession>
<dbReference type="AlphaFoldDB" id="A0A3L6DJW5"/>
<proteinExistence type="predicted"/>
<dbReference type="Proteomes" id="UP000251960">
    <property type="component" value="Chromosome 8"/>
</dbReference>
<reference evidence="1" key="1">
    <citation type="journal article" date="2018" name="Nat. Genet.">
        <title>Extensive intraspecific gene order and gene structural variations between Mo17 and other maize genomes.</title>
        <authorList>
            <person name="Sun S."/>
            <person name="Zhou Y."/>
            <person name="Chen J."/>
            <person name="Shi J."/>
            <person name="Zhao H."/>
            <person name="Zhao H."/>
            <person name="Song W."/>
            <person name="Zhang M."/>
            <person name="Cui Y."/>
            <person name="Dong X."/>
            <person name="Liu H."/>
            <person name="Ma X."/>
            <person name="Jiao Y."/>
            <person name="Wang B."/>
            <person name="Wei X."/>
            <person name="Stein J.C."/>
            <person name="Glaubitz J.C."/>
            <person name="Lu F."/>
            <person name="Yu G."/>
            <person name="Liang C."/>
            <person name="Fengler K."/>
            <person name="Li B."/>
            <person name="Rafalski A."/>
            <person name="Schnable P.S."/>
            <person name="Ware D.H."/>
            <person name="Buckler E.S."/>
            <person name="Lai J."/>
        </authorList>
    </citation>
    <scope>NUCLEOTIDE SEQUENCE [LARGE SCALE GENOMIC DNA]</scope>
    <source>
        <tissue evidence="1">Seedling</tissue>
    </source>
</reference>
<name>A0A3L6DJW5_MAIZE</name>
<organism evidence="1">
    <name type="scientific">Zea mays</name>
    <name type="common">Maize</name>
    <dbReference type="NCBI Taxonomy" id="4577"/>
    <lineage>
        <taxon>Eukaryota</taxon>
        <taxon>Viridiplantae</taxon>
        <taxon>Streptophyta</taxon>
        <taxon>Embryophyta</taxon>
        <taxon>Tracheophyta</taxon>
        <taxon>Spermatophyta</taxon>
        <taxon>Magnoliopsida</taxon>
        <taxon>Liliopsida</taxon>
        <taxon>Poales</taxon>
        <taxon>Poaceae</taxon>
        <taxon>PACMAD clade</taxon>
        <taxon>Panicoideae</taxon>
        <taxon>Andropogonodae</taxon>
        <taxon>Andropogoneae</taxon>
        <taxon>Tripsacinae</taxon>
        <taxon>Zea</taxon>
    </lineage>
</organism>
<comment type="caution">
    <text evidence="1">The sequence shown here is derived from an EMBL/GenBank/DDBJ whole genome shotgun (WGS) entry which is preliminary data.</text>
</comment>
<sequence length="36" mass="4057">MATRAWALLLGRIIARYGPRKVHSNCLHPTAHNCDL</sequence>
<protein>
    <submittedName>
        <fullName evidence="1">Uncharacterized protein</fullName>
    </submittedName>
</protein>
<dbReference type="EMBL" id="NCVQ01000009">
    <property type="protein sequence ID" value="PWZ08932.1"/>
    <property type="molecule type" value="Genomic_DNA"/>
</dbReference>
<evidence type="ECO:0000313" key="1">
    <source>
        <dbReference type="EMBL" id="PWZ08932.1"/>
    </source>
</evidence>